<dbReference type="PANTHER" id="PTHR48084">
    <property type="entry name" value="2-OXOGLUTARATE OXIDOREDUCTASE SUBUNIT KORB-RELATED"/>
    <property type="match status" value="1"/>
</dbReference>
<dbReference type="EMBL" id="JAEKJA010000001">
    <property type="protein sequence ID" value="MBJ3774207.1"/>
    <property type="molecule type" value="Genomic_DNA"/>
</dbReference>
<dbReference type="AlphaFoldDB" id="A0A934MBK0"/>
<dbReference type="InterPro" id="IPR051457">
    <property type="entry name" value="2-oxoacid:Fd_oxidoreductase"/>
</dbReference>
<comment type="caution">
    <text evidence="3">The sequence shown here is derived from an EMBL/GenBank/DDBJ whole genome shotgun (WGS) entry which is preliminary data.</text>
</comment>
<accession>A0A934MBK0</accession>
<organism evidence="3 4">
    <name type="scientific">Acuticoccus mangrovi</name>
    <dbReference type="NCBI Taxonomy" id="2796142"/>
    <lineage>
        <taxon>Bacteria</taxon>
        <taxon>Pseudomonadati</taxon>
        <taxon>Pseudomonadota</taxon>
        <taxon>Alphaproteobacteria</taxon>
        <taxon>Hyphomicrobiales</taxon>
        <taxon>Amorphaceae</taxon>
        <taxon>Acuticoccus</taxon>
    </lineage>
</organism>
<sequence>MRTSVSLDDKYDLDTHDVYLSGTQALVRLVLAQRERDRAAGHRTAGFVTGYRGSPLGGLDQQFGRAKKVLGDDILFQPALNEDLGATALWGTQRTALNGENAYDGVFGVWYGKGPGVDRSGDAFRHANLAGTAPLGGVLALMGDDHTCESSTTAHQSEFGMVNALIPVLSPSGVQDIVDFGLLGFAMSRYAGLWVGLKCVKDTVESTASIDGRIDRLAIAAPDFAMPAEGVHIRVGFDALGEEARLHGVKLPAAKAFATANRLNRVMVRGGPNAKIGIVGTGKSWLDVLEALHALGLDEVACADLGIRLFKVGMPWPMPAEDVRAFADGLDEIIVVEEKRGLIEPQMKDILYGTANAPRIIGKSDENGAPLFREAGALDANHVATEIGKRLLARGATRLQGPLREVEALARRLVATTSIVERKPYFCAGCPHSSSTVVPSGARAAAGIGCHFMALWMDRSTEGFTQMGGEGAQWIGEAPFSTRKHLFQNIGDGTYNHSGSLAIRAAHAAGVNITYKILFNDAVAMTGGQAHDGGLTVPDIAAQMRAEGARQVVVVSDEPEKYGVSDLPHGVAAEHRDEVIAVQQRLSEIPGVTVMIYDQTCASEKRRRRKRGAFPDPDKRIVVNERVCEGCGDCGVQSNCVAIQPVETAFGRKRQIDQSTCNKDFSCLKGFCPSFVTVNGAVLKKADVPQAPDDLPEPARAALTEAKGILVTGVGGTGVVTVGAVIGMAAHLEGLGAGIIDMAGLAQKGGAVLSHIKIAPRREDVTTIRVGPGGASAVLGCDIAVAGSAKVLSALAPGAVVIANTHEQLPGEFTRNIDFSLPTRRILQALDERADTVAFDATGAAVALFGDAIAANMMVMGAAYQSGALPLSSASLEEAIRLNGAAVPMNLAAFRLGRLSIADPERFGAMLNEAAAAPMPHRVLPETLDERIARYAESLTAYQNADYARRFQLRVGSVRAAAEIAGLDGEPLVGTVADALYRLMAVKDEYEVARLFTDGGFADQLKHQFASYRSLTFHMAPPIATNIDAKTGRPAKRTFGPWMLRVLPILARMKRLRGGPLDIFGKTAERRRERQMLADYEATVDHLVATLTVERQAAAEALAAWPDVVKGYGPVRAANMDRADKAREALTAAYDAVGSTTLIAAE</sequence>
<dbReference type="SUPFAM" id="SSF52922">
    <property type="entry name" value="TK C-terminal domain-like"/>
    <property type="match status" value="1"/>
</dbReference>
<dbReference type="Pfam" id="PF01558">
    <property type="entry name" value="POR"/>
    <property type="match status" value="1"/>
</dbReference>
<dbReference type="RefSeq" id="WP_198880103.1">
    <property type="nucleotide sequence ID" value="NZ_JAEKJA010000001.1"/>
</dbReference>
<keyword evidence="4" id="KW-1185">Reference proteome</keyword>
<dbReference type="PROSITE" id="PS51379">
    <property type="entry name" value="4FE4S_FER_2"/>
    <property type="match status" value="1"/>
</dbReference>
<dbReference type="InterPro" id="IPR002880">
    <property type="entry name" value="Pyrv_Fd/Flavodoxin_OxRdtase_N"/>
</dbReference>
<evidence type="ECO:0000313" key="3">
    <source>
        <dbReference type="EMBL" id="MBJ3774207.1"/>
    </source>
</evidence>
<evidence type="ECO:0000256" key="1">
    <source>
        <dbReference type="ARBA" id="ARBA00023002"/>
    </source>
</evidence>
<evidence type="ECO:0000313" key="4">
    <source>
        <dbReference type="Proteomes" id="UP000609531"/>
    </source>
</evidence>
<dbReference type="Gene3D" id="3.40.50.970">
    <property type="match status" value="1"/>
</dbReference>
<dbReference type="Pfam" id="PF20169">
    <property type="entry name" value="DUF6537"/>
    <property type="match status" value="1"/>
</dbReference>
<dbReference type="Proteomes" id="UP000609531">
    <property type="component" value="Unassembled WGS sequence"/>
</dbReference>
<dbReference type="PANTHER" id="PTHR48084:SF3">
    <property type="entry name" value="SUBUNIT OF PYRUVATE:FLAVODOXIN OXIDOREDUCTASE"/>
    <property type="match status" value="1"/>
</dbReference>
<dbReference type="Gene3D" id="3.40.920.10">
    <property type="entry name" value="Pyruvate-ferredoxin oxidoreductase, PFOR, domain III"/>
    <property type="match status" value="1"/>
</dbReference>
<dbReference type="InterPro" id="IPR009014">
    <property type="entry name" value="Transketo_C/PFOR_II"/>
</dbReference>
<feature type="domain" description="4Fe-4S ferredoxin-type" evidence="2">
    <location>
        <begin position="619"/>
        <end position="648"/>
    </location>
</feature>
<gene>
    <name evidence="3" type="ORF">JCR33_00805</name>
</gene>
<name>A0A934MBK0_9HYPH</name>
<dbReference type="InterPro" id="IPR017896">
    <property type="entry name" value="4Fe4S_Fe-S-bd"/>
</dbReference>
<dbReference type="InterPro" id="IPR019752">
    <property type="entry name" value="Pyrv/ketoisovalerate_OxRed_cat"/>
</dbReference>
<dbReference type="InterPro" id="IPR029061">
    <property type="entry name" value="THDP-binding"/>
</dbReference>
<protein>
    <submittedName>
        <fullName evidence="3">Indolepyruvate ferredoxin oxidoreductase family protein</fullName>
    </submittedName>
</protein>
<dbReference type="SUPFAM" id="SSF52518">
    <property type="entry name" value="Thiamin diphosphate-binding fold (THDP-binding)"/>
    <property type="match status" value="2"/>
</dbReference>
<dbReference type="SUPFAM" id="SSF53323">
    <property type="entry name" value="Pyruvate-ferredoxin oxidoreductase, PFOR, domain III"/>
    <property type="match status" value="1"/>
</dbReference>
<dbReference type="NCBIfam" id="NF009589">
    <property type="entry name" value="PRK13030.1"/>
    <property type="match status" value="1"/>
</dbReference>
<dbReference type="InterPro" id="IPR002869">
    <property type="entry name" value="Pyrv_flavodox_OxRed_cen"/>
</dbReference>
<dbReference type="GO" id="GO:0016903">
    <property type="term" value="F:oxidoreductase activity, acting on the aldehyde or oxo group of donors"/>
    <property type="evidence" value="ECO:0007669"/>
    <property type="project" value="InterPro"/>
</dbReference>
<keyword evidence="1" id="KW-0560">Oxidoreductase</keyword>
<dbReference type="InterPro" id="IPR046667">
    <property type="entry name" value="DUF6537"/>
</dbReference>
<evidence type="ECO:0000259" key="2">
    <source>
        <dbReference type="PROSITE" id="PS51379"/>
    </source>
</evidence>
<dbReference type="NCBIfam" id="NF009588">
    <property type="entry name" value="PRK13029.1"/>
    <property type="match status" value="1"/>
</dbReference>
<reference evidence="3" key="1">
    <citation type="submission" date="2020-12" db="EMBL/GenBank/DDBJ databases">
        <title>Bacterial taxonomy.</title>
        <authorList>
            <person name="Pan X."/>
        </authorList>
    </citation>
    <scope>NUCLEOTIDE SEQUENCE</scope>
    <source>
        <strain evidence="3">B2012</strain>
    </source>
</reference>
<proteinExistence type="predicted"/>
<dbReference type="CDD" id="cd07034">
    <property type="entry name" value="TPP_PYR_PFOR_IOR-alpha_like"/>
    <property type="match status" value="1"/>
</dbReference>